<organism evidence="1 2">
    <name type="scientific">Prevotella disiens</name>
    <dbReference type="NCBI Taxonomy" id="28130"/>
    <lineage>
        <taxon>Bacteria</taxon>
        <taxon>Pseudomonadati</taxon>
        <taxon>Bacteroidota</taxon>
        <taxon>Bacteroidia</taxon>
        <taxon>Bacteroidales</taxon>
        <taxon>Prevotellaceae</taxon>
        <taxon>Prevotella</taxon>
    </lineage>
</organism>
<reference evidence="1 2" key="1">
    <citation type="submission" date="2018-06" db="EMBL/GenBank/DDBJ databases">
        <authorList>
            <consortium name="Pathogen Informatics"/>
            <person name="Doyle S."/>
        </authorList>
    </citation>
    <scope>NUCLEOTIDE SEQUENCE [LARGE SCALE GENOMIC DNA]</scope>
    <source>
        <strain evidence="1 2">NCTC11157</strain>
    </source>
</reference>
<dbReference type="EMBL" id="UGTL01000001">
    <property type="protein sequence ID" value="SUB85059.1"/>
    <property type="molecule type" value="Genomic_DNA"/>
</dbReference>
<evidence type="ECO:0000313" key="1">
    <source>
        <dbReference type="EMBL" id="SUB85059.1"/>
    </source>
</evidence>
<name>A0A379DXK3_9BACT</name>
<dbReference type="AlphaFoldDB" id="A0A379DXK3"/>
<sequence>MRYQRVESNFKANSNYSKIRRKEKSRQPETIPVGDFWSLSEKLSERFEKMKC</sequence>
<protein>
    <submittedName>
        <fullName evidence="1">Uncharacterized protein</fullName>
    </submittedName>
</protein>
<proteinExistence type="predicted"/>
<evidence type="ECO:0000313" key="2">
    <source>
        <dbReference type="Proteomes" id="UP000254072"/>
    </source>
</evidence>
<accession>A0A379DXK3</accession>
<dbReference type="Proteomes" id="UP000254072">
    <property type="component" value="Unassembled WGS sequence"/>
</dbReference>
<gene>
    <name evidence="1" type="ORF">NCTC11157_00778</name>
</gene>